<feature type="compositionally biased region" description="Basic and acidic residues" evidence="1">
    <location>
        <begin position="99"/>
        <end position="114"/>
    </location>
</feature>
<dbReference type="EMBL" id="OOIP01000015">
    <property type="protein sequence ID" value="SPO39632.1"/>
    <property type="molecule type" value="Genomic_DNA"/>
</dbReference>
<feature type="compositionally biased region" description="Basic residues" evidence="1">
    <location>
        <begin position="115"/>
        <end position="126"/>
    </location>
</feature>
<evidence type="ECO:0000313" key="2">
    <source>
        <dbReference type="EMBL" id="SPO39632.1"/>
    </source>
</evidence>
<keyword evidence="3" id="KW-1185">Reference proteome</keyword>
<gene>
    <name evidence="2" type="ORF">PSFLO_05113</name>
</gene>
<feature type="region of interest" description="Disordered" evidence="1">
    <location>
        <begin position="99"/>
        <end position="152"/>
    </location>
</feature>
<protein>
    <submittedName>
        <fullName evidence="2">Uncharacterized protein</fullName>
    </submittedName>
</protein>
<feature type="compositionally biased region" description="Basic and acidic residues" evidence="1">
    <location>
        <begin position="130"/>
        <end position="151"/>
    </location>
</feature>
<sequence>MTPMVPALVRIRTLCKDDHRFGVVVRNRSPQQFAPTVLRSLLSSLTSTSVVDNKNFSIAEGTSPRAVVYRSRIYFFWNSSHKAGISYAALDGREWSHRCRDQGAGRRSTSDHHGSARRRRKHRRQPQRLVGERSSRQELSKTVRAPRREPFQLDWPHPIDSIVRRR</sequence>
<evidence type="ECO:0000313" key="3">
    <source>
        <dbReference type="Proteomes" id="UP000323386"/>
    </source>
</evidence>
<reference evidence="2 3" key="1">
    <citation type="submission" date="2018-03" db="EMBL/GenBank/DDBJ databases">
        <authorList>
            <person name="Guldener U."/>
        </authorList>
    </citation>
    <scope>NUCLEOTIDE SEQUENCE [LARGE SCALE GENOMIC DNA]</scope>
    <source>
        <strain evidence="2 3">DAOM196992</strain>
    </source>
</reference>
<dbReference type="Proteomes" id="UP000323386">
    <property type="component" value="Unassembled WGS sequence"/>
</dbReference>
<organism evidence="2 3">
    <name type="scientific">Pseudozyma flocculosa</name>
    <dbReference type="NCBI Taxonomy" id="84751"/>
    <lineage>
        <taxon>Eukaryota</taxon>
        <taxon>Fungi</taxon>
        <taxon>Dikarya</taxon>
        <taxon>Basidiomycota</taxon>
        <taxon>Ustilaginomycotina</taxon>
        <taxon>Ustilaginomycetes</taxon>
        <taxon>Ustilaginales</taxon>
        <taxon>Ustilaginaceae</taxon>
        <taxon>Pseudozyma</taxon>
    </lineage>
</organism>
<proteinExistence type="predicted"/>
<accession>A0A5C3F5I5</accession>
<name>A0A5C3F5I5_9BASI</name>
<dbReference type="OrthoDB" id="3219467at2759"/>
<dbReference type="AlphaFoldDB" id="A0A5C3F5I5"/>
<evidence type="ECO:0000256" key="1">
    <source>
        <dbReference type="SAM" id="MobiDB-lite"/>
    </source>
</evidence>